<dbReference type="PANTHER" id="PTHR10937:SF8">
    <property type="entry name" value="AMINOTRANSFERASE-RELATED"/>
    <property type="match status" value="1"/>
</dbReference>
<protein>
    <submittedName>
        <fullName evidence="3">Glucosamine-6-phosphate deaminase</fullName>
    </submittedName>
</protein>
<dbReference type="PANTHER" id="PTHR10937">
    <property type="entry name" value="GLUCOSAMINE--FRUCTOSE-6-PHOSPHATE AMINOTRANSFERASE, ISOMERIZING"/>
    <property type="match status" value="1"/>
</dbReference>
<reference evidence="3" key="2">
    <citation type="submission" date="2020-09" db="EMBL/GenBank/DDBJ databases">
        <authorList>
            <person name="Sun Q."/>
            <person name="Zhou Y."/>
        </authorList>
    </citation>
    <scope>NUCLEOTIDE SEQUENCE</scope>
    <source>
        <strain evidence="3">CGMCC 4.7308</strain>
    </source>
</reference>
<evidence type="ECO:0000256" key="1">
    <source>
        <dbReference type="ARBA" id="ARBA00022737"/>
    </source>
</evidence>
<dbReference type="InterPro" id="IPR035466">
    <property type="entry name" value="GlmS/AgaS_SIS"/>
</dbReference>
<feature type="domain" description="SIS" evidence="2">
    <location>
        <begin position="214"/>
        <end position="355"/>
    </location>
</feature>
<dbReference type="Gene3D" id="3.40.50.10490">
    <property type="entry name" value="Glucose-6-phosphate isomerase like protein, domain 1"/>
    <property type="match status" value="2"/>
</dbReference>
<comment type="caution">
    <text evidence="3">The sequence shown here is derived from an EMBL/GenBank/DDBJ whole genome shotgun (WGS) entry which is preliminary data.</text>
</comment>
<dbReference type="PROSITE" id="PS51464">
    <property type="entry name" value="SIS"/>
    <property type="match status" value="2"/>
</dbReference>
<dbReference type="RefSeq" id="WP_188939501.1">
    <property type="nucleotide sequence ID" value="NZ_BMNA01000001.1"/>
</dbReference>
<dbReference type="InterPro" id="IPR001347">
    <property type="entry name" value="SIS_dom"/>
</dbReference>
<organism evidence="3 4">
    <name type="scientific">Nakamurella endophytica</name>
    <dbReference type="NCBI Taxonomy" id="1748367"/>
    <lineage>
        <taxon>Bacteria</taxon>
        <taxon>Bacillati</taxon>
        <taxon>Actinomycetota</taxon>
        <taxon>Actinomycetes</taxon>
        <taxon>Nakamurellales</taxon>
        <taxon>Nakamurellaceae</taxon>
        <taxon>Nakamurella</taxon>
    </lineage>
</organism>
<sequence>MPGEHVLSEMAEQPAVLAALTARRAELHRTVAAALPQPVRGVLLLARGSSDNVAVHARYLLELATGRPAALLAPSLVTRYRRVPDVRDHLVVALSQSGRTPEIVDVARDLAERGAVVVAVTNDAESPLAQVAAVTLAVGTGTEVAVPATKTVTGQLALVVVLAEAVAALAEGGRPGQDVGDTPLDRWTGGSAAWERLAEVAAGTLADERGLADAVELLVPRPTGIHLARGLTYAAALEGALKCKETSRRIHEGYSSADFLHGPLTVASDHVAVVAYGAAGPVLDDVAQTVRAAVELGSPVIGVGPADLYRGVPGAVGLTVPQGLGEALAVLPLVIRGQQLAVRTTLALGMDPDRPAGLNKVTATH</sequence>
<dbReference type="Pfam" id="PF01380">
    <property type="entry name" value="SIS"/>
    <property type="match status" value="1"/>
</dbReference>
<dbReference type="CDD" id="cd05009">
    <property type="entry name" value="SIS_GlmS_GlmD_2"/>
    <property type="match status" value="1"/>
</dbReference>
<evidence type="ECO:0000313" key="4">
    <source>
        <dbReference type="Proteomes" id="UP000655208"/>
    </source>
</evidence>
<dbReference type="Proteomes" id="UP000655208">
    <property type="component" value="Unassembled WGS sequence"/>
</dbReference>
<dbReference type="SUPFAM" id="SSF53697">
    <property type="entry name" value="SIS domain"/>
    <property type="match status" value="1"/>
</dbReference>
<evidence type="ECO:0000313" key="3">
    <source>
        <dbReference type="EMBL" id="GGL84401.1"/>
    </source>
</evidence>
<dbReference type="InterPro" id="IPR035490">
    <property type="entry name" value="GlmS/FrlB_SIS"/>
</dbReference>
<keyword evidence="4" id="KW-1185">Reference proteome</keyword>
<dbReference type="CDD" id="cd05008">
    <property type="entry name" value="SIS_GlmS_GlmD_1"/>
    <property type="match status" value="1"/>
</dbReference>
<keyword evidence="1" id="KW-0677">Repeat</keyword>
<accession>A0A917SKR1</accession>
<reference evidence="3" key="1">
    <citation type="journal article" date="2014" name="Int. J. Syst. Evol. Microbiol.">
        <title>Complete genome sequence of Corynebacterium casei LMG S-19264T (=DSM 44701T), isolated from a smear-ripened cheese.</title>
        <authorList>
            <consortium name="US DOE Joint Genome Institute (JGI-PGF)"/>
            <person name="Walter F."/>
            <person name="Albersmeier A."/>
            <person name="Kalinowski J."/>
            <person name="Ruckert C."/>
        </authorList>
    </citation>
    <scope>NUCLEOTIDE SEQUENCE</scope>
    <source>
        <strain evidence="3">CGMCC 4.7308</strain>
    </source>
</reference>
<proteinExistence type="predicted"/>
<dbReference type="InterPro" id="IPR046348">
    <property type="entry name" value="SIS_dom_sf"/>
</dbReference>
<dbReference type="AlphaFoldDB" id="A0A917SKR1"/>
<name>A0A917SKR1_9ACTN</name>
<dbReference type="EMBL" id="BMNA01000001">
    <property type="protein sequence ID" value="GGL84401.1"/>
    <property type="molecule type" value="Genomic_DNA"/>
</dbReference>
<dbReference type="GO" id="GO:0097367">
    <property type="term" value="F:carbohydrate derivative binding"/>
    <property type="evidence" value="ECO:0007669"/>
    <property type="project" value="InterPro"/>
</dbReference>
<feature type="domain" description="SIS" evidence="2">
    <location>
        <begin position="31"/>
        <end position="175"/>
    </location>
</feature>
<dbReference type="GO" id="GO:1901135">
    <property type="term" value="P:carbohydrate derivative metabolic process"/>
    <property type="evidence" value="ECO:0007669"/>
    <property type="project" value="InterPro"/>
</dbReference>
<gene>
    <name evidence="3" type="primary">glmD</name>
    <name evidence="3" type="ORF">GCM10011594_00020</name>
</gene>
<evidence type="ECO:0000259" key="2">
    <source>
        <dbReference type="PROSITE" id="PS51464"/>
    </source>
</evidence>